<dbReference type="PROSITE" id="PS51257">
    <property type="entry name" value="PROKAR_LIPOPROTEIN"/>
    <property type="match status" value="1"/>
</dbReference>
<keyword evidence="1" id="KW-0732">Signal</keyword>
<dbReference type="OrthoDB" id="6626805at2"/>
<name>A0A4U3F4F8_9GAMM</name>
<dbReference type="Gene3D" id="2.180.10.10">
    <property type="entry name" value="RHS repeat-associated core"/>
    <property type="match status" value="1"/>
</dbReference>
<dbReference type="AlphaFoldDB" id="A0A4U3F4F8"/>
<evidence type="ECO:0000313" key="3">
    <source>
        <dbReference type="Proteomes" id="UP000306393"/>
    </source>
</evidence>
<evidence type="ECO:0000313" key="2">
    <source>
        <dbReference type="EMBL" id="TKJ87079.1"/>
    </source>
</evidence>
<dbReference type="STRING" id="1219360.GCA_001571305_02913"/>
<evidence type="ECO:0008006" key="4">
    <source>
        <dbReference type="Google" id="ProtNLM"/>
    </source>
</evidence>
<feature type="signal peptide" evidence="1">
    <location>
        <begin position="1"/>
        <end position="24"/>
    </location>
</feature>
<accession>A0A4U3F4F8</accession>
<dbReference type="RefSeq" id="WP_137269674.1">
    <property type="nucleotide sequence ID" value="NZ_QGAC01000017.1"/>
</dbReference>
<reference evidence="2 3" key="1">
    <citation type="journal article" date="2019" name="Sci. Rep.">
        <title>Differences in resource use lead to coexistence of seed-transmitted microbial populations.</title>
        <authorList>
            <person name="Torres-Cortes G."/>
            <person name="Garcia B.J."/>
            <person name="Compant S."/>
            <person name="Rezki S."/>
            <person name="Jones P."/>
            <person name="Preveaux A."/>
            <person name="Briand M."/>
            <person name="Roulet A."/>
            <person name="Bouchez O."/>
            <person name="Jacobson D."/>
            <person name="Barret M."/>
        </authorList>
    </citation>
    <scope>NUCLEOTIDE SEQUENCE [LARGE SCALE GENOMIC DNA]</scope>
    <source>
        <strain evidence="2 3">CFBP13511</strain>
    </source>
</reference>
<dbReference type="Proteomes" id="UP000306393">
    <property type="component" value="Unassembled WGS sequence"/>
</dbReference>
<proteinExistence type="predicted"/>
<protein>
    <recommendedName>
        <fullName evidence="4">YD repeat-containing protein</fullName>
    </recommendedName>
</protein>
<evidence type="ECO:0000256" key="1">
    <source>
        <dbReference type="SAM" id="SignalP"/>
    </source>
</evidence>
<organism evidence="2 3">
    <name type="scientific">Erwinia persicina</name>
    <dbReference type="NCBI Taxonomy" id="55211"/>
    <lineage>
        <taxon>Bacteria</taxon>
        <taxon>Pseudomonadati</taxon>
        <taxon>Pseudomonadota</taxon>
        <taxon>Gammaproteobacteria</taxon>
        <taxon>Enterobacterales</taxon>
        <taxon>Erwiniaceae</taxon>
        <taxon>Erwinia</taxon>
    </lineage>
</organism>
<gene>
    <name evidence="2" type="ORF">EpCFBP13511_17010</name>
</gene>
<comment type="caution">
    <text evidence="2">The sequence shown here is derived from an EMBL/GenBank/DDBJ whole genome shotgun (WGS) entry which is preliminary data.</text>
</comment>
<sequence>MKIQFLSYSLMASLALLLAPAAQACQPGYQQINSNNSIVMLGGTAQGPIKQFVLGEFGKDVNQQKRMIGEFDPCGVLQRADIRYDKQEGRLQIELVQNFERVSDGWLSSYTMTVSELGSGAATVINDKRGTTHYRTNNRGMIVSSADAFMLKGESGFTETTHFFDRKSRLIRSTSRGTDANSNGVLTYRWNKKNQLVASDSERQKMTWDYDREGRELRLNTRSDTPISSMTTQDECQLWDDRDNCTLSYAREMEVFPGGIVRRNITAAYRYEYWKSPGR</sequence>
<feature type="chain" id="PRO_5020909962" description="YD repeat-containing protein" evidence="1">
    <location>
        <begin position="25"/>
        <end position="279"/>
    </location>
</feature>
<dbReference type="EMBL" id="QGAC01000017">
    <property type="protein sequence ID" value="TKJ87079.1"/>
    <property type="molecule type" value="Genomic_DNA"/>
</dbReference>